<keyword evidence="2" id="KW-0663">Pyridoxal phosphate</keyword>
<dbReference type="RefSeq" id="XP_022236776.1">
    <property type="nucleotide sequence ID" value="XM_022381068.1"/>
</dbReference>
<dbReference type="PANTHER" id="PTHR48078:SF19">
    <property type="entry name" value="ACT DOMAIN-CONTAINING PROTEIN"/>
    <property type="match status" value="1"/>
</dbReference>
<reference evidence="8" key="1">
    <citation type="submission" date="2025-08" db="UniProtKB">
        <authorList>
            <consortium name="RefSeq"/>
        </authorList>
    </citation>
    <scope>IDENTIFICATION</scope>
    <source>
        <tissue evidence="8">Muscle</tissue>
    </source>
</reference>
<evidence type="ECO:0000313" key="8">
    <source>
        <dbReference type="RefSeq" id="XP_022236776.1"/>
    </source>
</evidence>
<organism evidence="7 8">
    <name type="scientific">Limulus polyphemus</name>
    <name type="common">Atlantic horseshoe crab</name>
    <dbReference type="NCBI Taxonomy" id="6850"/>
    <lineage>
        <taxon>Eukaryota</taxon>
        <taxon>Metazoa</taxon>
        <taxon>Ecdysozoa</taxon>
        <taxon>Arthropoda</taxon>
        <taxon>Chelicerata</taxon>
        <taxon>Merostomata</taxon>
        <taxon>Xiphosura</taxon>
        <taxon>Limulidae</taxon>
        <taxon>Limulus</taxon>
    </lineage>
</organism>
<evidence type="ECO:0000256" key="4">
    <source>
        <dbReference type="ARBA" id="ARBA00041766"/>
    </source>
</evidence>
<comment type="cofactor">
    <cofactor evidence="1">
        <name>pyridoxal 5'-phosphate</name>
        <dbReference type="ChEBI" id="CHEBI:597326"/>
    </cofactor>
</comment>
<name>A0ABM1RZH1_LIMPO</name>
<evidence type="ECO:0000313" key="7">
    <source>
        <dbReference type="Proteomes" id="UP000694941"/>
    </source>
</evidence>
<dbReference type="Proteomes" id="UP000694941">
    <property type="component" value="Unplaced"/>
</dbReference>
<dbReference type="GeneID" id="106477507"/>
<dbReference type="InterPro" id="IPR050147">
    <property type="entry name" value="Ser/Thr_Dehydratase"/>
</dbReference>
<dbReference type="InterPro" id="IPR001926">
    <property type="entry name" value="TrpB-like_PALP"/>
</dbReference>
<sequence length="101" mass="10898">MLMMMSPVDLPLYMLMMMSPEQKHKGVIAASAGNHALALSYHGQKLGIPVTVVMPIIAPIMKITMCEQFGANIIIKGADIGESKEQALQLAKENGLLYVNG</sequence>
<gene>
    <name evidence="8" type="primary">LOC106477507</name>
</gene>
<evidence type="ECO:0000256" key="1">
    <source>
        <dbReference type="ARBA" id="ARBA00001933"/>
    </source>
</evidence>
<evidence type="ECO:0000256" key="2">
    <source>
        <dbReference type="ARBA" id="ARBA00022898"/>
    </source>
</evidence>
<proteinExistence type="predicted"/>
<accession>A0ABM1RZH1</accession>
<evidence type="ECO:0000259" key="6">
    <source>
        <dbReference type="Pfam" id="PF00291"/>
    </source>
</evidence>
<feature type="domain" description="Tryptophan synthase beta chain-like PALP" evidence="6">
    <location>
        <begin position="14"/>
        <end position="100"/>
    </location>
</feature>
<keyword evidence="3" id="KW-0456">Lyase</keyword>
<protein>
    <recommendedName>
        <fullName evidence="4">L-serine deaminase</fullName>
    </recommendedName>
    <alternativeName>
        <fullName evidence="5">L-threonine dehydratase</fullName>
    </alternativeName>
</protein>
<evidence type="ECO:0000256" key="5">
    <source>
        <dbReference type="ARBA" id="ARBA00042605"/>
    </source>
</evidence>
<dbReference type="Pfam" id="PF00291">
    <property type="entry name" value="PALP"/>
    <property type="match status" value="1"/>
</dbReference>
<dbReference type="InterPro" id="IPR036052">
    <property type="entry name" value="TrpB-like_PALP_sf"/>
</dbReference>
<dbReference type="PANTHER" id="PTHR48078">
    <property type="entry name" value="THREONINE DEHYDRATASE, MITOCHONDRIAL-RELATED"/>
    <property type="match status" value="1"/>
</dbReference>
<keyword evidence="7" id="KW-1185">Reference proteome</keyword>
<dbReference type="SUPFAM" id="SSF53686">
    <property type="entry name" value="Tryptophan synthase beta subunit-like PLP-dependent enzymes"/>
    <property type="match status" value="1"/>
</dbReference>
<dbReference type="Gene3D" id="3.40.50.1100">
    <property type="match status" value="1"/>
</dbReference>
<evidence type="ECO:0000256" key="3">
    <source>
        <dbReference type="ARBA" id="ARBA00023239"/>
    </source>
</evidence>